<organism evidence="1 2">
    <name type="scientific">Allacma fusca</name>
    <dbReference type="NCBI Taxonomy" id="39272"/>
    <lineage>
        <taxon>Eukaryota</taxon>
        <taxon>Metazoa</taxon>
        <taxon>Ecdysozoa</taxon>
        <taxon>Arthropoda</taxon>
        <taxon>Hexapoda</taxon>
        <taxon>Collembola</taxon>
        <taxon>Symphypleona</taxon>
        <taxon>Sminthuridae</taxon>
        <taxon>Allacma</taxon>
    </lineage>
</organism>
<protein>
    <submittedName>
        <fullName evidence="1">Uncharacterized protein</fullName>
    </submittedName>
</protein>
<dbReference type="GO" id="GO:0004185">
    <property type="term" value="F:serine-type carboxypeptidase activity"/>
    <property type="evidence" value="ECO:0007669"/>
    <property type="project" value="InterPro"/>
</dbReference>
<gene>
    <name evidence="1" type="ORF">AFUS01_LOCUS19884</name>
</gene>
<comment type="caution">
    <text evidence="1">The sequence shown here is derived from an EMBL/GenBank/DDBJ whole genome shotgun (WGS) entry which is preliminary data.</text>
</comment>
<evidence type="ECO:0000313" key="2">
    <source>
        <dbReference type="Proteomes" id="UP000708208"/>
    </source>
</evidence>
<dbReference type="Pfam" id="PF00450">
    <property type="entry name" value="Peptidase_S10"/>
    <property type="match status" value="1"/>
</dbReference>
<proteinExistence type="predicted"/>
<dbReference type="OrthoDB" id="443318at2759"/>
<name>A0A8J2K9Z0_9HEXA</name>
<dbReference type="AlphaFoldDB" id="A0A8J2K9Z0"/>
<dbReference type="Proteomes" id="UP000708208">
    <property type="component" value="Unassembled WGS sequence"/>
</dbReference>
<dbReference type="InterPro" id="IPR001563">
    <property type="entry name" value="Peptidase_S10"/>
</dbReference>
<dbReference type="EMBL" id="CAJVCH010209432">
    <property type="protein sequence ID" value="CAG7731281.1"/>
    <property type="molecule type" value="Genomic_DNA"/>
</dbReference>
<keyword evidence="2" id="KW-1185">Reference proteome</keyword>
<evidence type="ECO:0000313" key="1">
    <source>
        <dbReference type="EMBL" id="CAG7731281.1"/>
    </source>
</evidence>
<accession>A0A8J2K9Z0</accession>
<dbReference type="GO" id="GO:0006508">
    <property type="term" value="P:proteolysis"/>
    <property type="evidence" value="ECO:0007669"/>
    <property type="project" value="InterPro"/>
</dbReference>
<reference evidence="1" key="1">
    <citation type="submission" date="2021-06" db="EMBL/GenBank/DDBJ databases">
        <authorList>
            <person name="Hodson N. C."/>
            <person name="Mongue J. A."/>
            <person name="Jaron S. K."/>
        </authorList>
    </citation>
    <scope>NUCLEOTIDE SEQUENCE</scope>
</reference>
<sequence>MAGDGKAMEKLLDNYKILMYSGQVDPAVDHSQVTKTIEAFEWSGAAELKKTSRKIWKVRDDVAGYVKSVGKFHYVLMRKTGRYAAMDQPEWAFEMIQNFIDDKPF</sequence>